<sequence>MHEHQGKEDLRGELLIVNGAFHTPFLGLGRARSWHVRPEISMVDALCGDQGQDEINHALQGVDPQERHVGFEVIGEFGTLRAGGF</sequence>
<organism evidence="1 2">
    <name type="scientific">Deinococcus ruber</name>
    <dbReference type="NCBI Taxonomy" id="1848197"/>
    <lineage>
        <taxon>Bacteria</taxon>
        <taxon>Thermotogati</taxon>
        <taxon>Deinococcota</taxon>
        <taxon>Deinococci</taxon>
        <taxon>Deinococcales</taxon>
        <taxon>Deinococcaceae</taxon>
        <taxon>Deinococcus</taxon>
    </lineage>
</organism>
<name>A0A918KXE3_9DEIO</name>
<evidence type="ECO:0000313" key="2">
    <source>
        <dbReference type="Proteomes" id="UP000603865"/>
    </source>
</evidence>
<proteinExistence type="predicted"/>
<dbReference type="Proteomes" id="UP000603865">
    <property type="component" value="Unassembled WGS sequence"/>
</dbReference>
<comment type="caution">
    <text evidence="1">The sequence shown here is derived from an EMBL/GenBank/DDBJ whole genome shotgun (WGS) entry which is preliminary data.</text>
</comment>
<evidence type="ECO:0000313" key="1">
    <source>
        <dbReference type="EMBL" id="GGR39436.1"/>
    </source>
</evidence>
<gene>
    <name evidence="1" type="ORF">GCM10008957_55370</name>
</gene>
<reference evidence="1" key="1">
    <citation type="journal article" date="2014" name="Int. J. Syst. Evol. Microbiol.">
        <title>Complete genome sequence of Corynebacterium casei LMG S-19264T (=DSM 44701T), isolated from a smear-ripened cheese.</title>
        <authorList>
            <consortium name="US DOE Joint Genome Institute (JGI-PGF)"/>
            <person name="Walter F."/>
            <person name="Albersmeier A."/>
            <person name="Kalinowski J."/>
            <person name="Ruckert C."/>
        </authorList>
    </citation>
    <scope>NUCLEOTIDE SEQUENCE</scope>
    <source>
        <strain evidence="1">JCM 31311</strain>
    </source>
</reference>
<dbReference type="AlphaFoldDB" id="A0A918KXE3"/>
<accession>A0A918KXE3</accession>
<protein>
    <submittedName>
        <fullName evidence="1">Uncharacterized protein</fullName>
    </submittedName>
</protein>
<dbReference type="EMBL" id="BMQL01000095">
    <property type="protein sequence ID" value="GGR39436.1"/>
    <property type="molecule type" value="Genomic_DNA"/>
</dbReference>
<keyword evidence="2" id="KW-1185">Reference proteome</keyword>
<reference evidence="1" key="2">
    <citation type="submission" date="2020-09" db="EMBL/GenBank/DDBJ databases">
        <authorList>
            <person name="Sun Q."/>
            <person name="Ohkuma M."/>
        </authorList>
    </citation>
    <scope>NUCLEOTIDE SEQUENCE</scope>
    <source>
        <strain evidence="1">JCM 31311</strain>
    </source>
</reference>